<sequence>MIKYILFKNKRVLVCTNSNSALDNLAVHFLNYDFIKYGSKTKSKIESTSKRSKLIFSTLYQSLKINKLFDYVIIDEGSFCNDLELLSALCKGKKIVLSGDPFQLNLEKMLNEERIFLKNIKEINNLFEKIKIKKIILNKSFRSSEKMIEWSNKTFYNSVIQSDILPNSFDKQEILFVDTYNDTYESEKKSKINLKEAEIAVKLQEKYGGVIITMYDAQAKLLSEMTNNVHTVDSFQGKESDTVIVSFVRTEKTGFLKNLKRINVAVTRAKKRLIIICDGKMLMESELRSFINYLYENAYVVDYHSVMNDELIN</sequence>
<organism evidence="3 4">
    <name type="scientific">Tubulinosema ratisbonensis</name>
    <dbReference type="NCBI Taxonomy" id="291195"/>
    <lineage>
        <taxon>Eukaryota</taxon>
        <taxon>Fungi</taxon>
        <taxon>Fungi incertae sedis</taxon>
        <taxon>Microsporidia</taxon>
        <taxon>Tubulinosematoidea</taxon>
        <taxon>Tubulinosematidae</taxon>
        <taxon>Tubulinosema</taxon>
    </lineage>
</organism>
<dbReference type="CDD" id="cd18808">
    <property type="entry name" value="SF1_C_Upf1"/>
    <property type="match status" value="1"/>
</dbReference>
<name>A0A437AN42_9MICR</name>
<dbReference type="InterPro" id="IPR045055">
    <property type="entry name" value="DNA2/NAM7-like"/>
</dbReference>
<dbReference type="PANTHER" id="PTHR10887:SF495">
    <property type="entry name" value="HELICASE SENATAXIN ISOFORM X1-RELATED"/>
    <property type="match status" value="1"/>
</dbReference>
<dbReference type="Pfam" id="PF13086">
    <property type="entry name" value="AAA_11"/>
    <property type="match status" value="1"/>
</dbReference>
<keyword evidence="3" id="KW-0347">Helicase</keyword>
<evidence type="ECO:0000313" key="4">
    <source>
        <dbReference type="Proteomes" id="UP000282876"/>
    </source>
</evidence>
<dbReference type="OrthoDB" id="6513042at2759"/>
<feature type="domain" description="DNA2/NAM7 helicase helicase" evidence="1">
    <location>
        <begin position="40"/>
        <end position="104"/>
    </location>
</feature>
<evidence type="ECO:0000259" key="1">
    <source>
        <dbReference type="Pfam" id="PF13086"/>
    </source>
</evidence>
<gene>
    <name evidence="3" type="ORF">TUBRATIS_10160</name>
</gene>
<dbReference type="InterPro" id="IPR041679">
    <property type="entry name" value="DNA2/NAM7-like_C"/>
</dbReference>
<dbReference type="InterPro" id="IPR047187">
    <property type="entry name" value="SF1_C_Upf1"/>
</dbReference>
<dbReference type="Pfam" id="PF13087">
    <property type="entry name" value="AAA_12"/>
    <property type="match status" value="1"/>
</dbReference>
<comment type="caution">
    <text evidence="3">The sequence shown here is derived from an EMBL/GenBank/DDBJ whole genome shotgun (WGS) entry which is preliminary data.</text>
</comment>
<keyword evidence="3" id="KW-0067">ATP-binding</keyword>
<dbReference type="AlphaFoldDB" id="A0A437AN42"/>
<accession>A0A437AN42</accession>
<feature type="domain" description="DNA2/NAM7 helicase-like C-terminal" evidence="2">
    <location>
        <begin position="126"/>
        <end position="279"/>
    </location>
</feature>
<evidence type="ECO:0000313" key="3">
    <source>
        <dbReference type="EMBL" id="RVD92478.1"/>
    </source>
</evidence>
<keyword evidence="3" id="KW-0378">Hydrolase</keyword>
<dbReference type="EMBL" id="RCSS01000209">
    <property type="protein sequence ID" value="RVD92478.1"/>
    <property type="molecule type" value="Genomic_DNA"/>
</dbReference>
<dbReference type="PANTHER" id="PTHR10887">
    <property type="entry name" value="DNA2/NAM7 HELICASE FAMILY"/>
    <property type="match status" value="1"/>
</dbReference>
<reference evidence="3 4" key="1">
    <citation type="submission" date="2018-10" db="EMBL/GenBank/DDBJ databases">
        <title>Draft genome sequence of the microsporidian Tubulinosema ratisbonensis.</title>
        <authorList>
            <person name="Polonais V."/>
            <person name="Peyretaillade E."/>
            <person name="Niehus S."/>
            <person name="Wawrzyniak I."/>
            <person name="Franchet A."/>
            <person name="Gaspin C."/>
            <person name="Reichstadt M."/>
            <person name="Belser C."/>
            <person name="Labadie K."/>
            <person name="Delbac F."/>
            <person name="Ferrandon D."/>
        </authorList>
    </citation>
    <scope>NUCLEOTIDE SEQUENCE [LARGE SCALE GENOMIC DNA]</scope>
    <source>
        <strain evidence="3 4">Franzen</strain>
    </source>
</reference>
<dbReference type="InterPro" id="IPR041677">
    <property type="entry name" value="DNA2/NAM7_AAA_11"/>
</dbReference>
<keyword evidence="3" id="KW-0547">Nucleotide-binding</keyword>
<dbReference type="SUPFAM" id="SSF52540">
    <property type="entry name" value="P-loop containing nucleoside triphosphate hydrolases"/>
    <property type="match status" value="1"/>
</dbReference>
<keyword evidence="4" id="KW-1185">Reference proteome</keyword>
<dbReference type="STRING" id="291195.A0A437AN42"/>
<protein>
    <submittedName>
        <fullName evidence="3">DNA helicase</fullName>
    </submittedName>
</protein>
<evidence type="ECO:0000259" key="2">
    <source>
        <dbReference type="Pfam" id="PF13087"/>
    </source>
</evidence>
<dbReference type="Proteomes" id="UP000282876">
    <property type="component" value="Unassembled WGS sequence"/>
</dbReference>
<dbReference type="VEuPathDB" id="MicrosporidiaDB:TUBRATIS_10160"/>
<dbReference type="Gene3D" id="3.40.50.300">
    <property type="entry name" value="P-loop containing nucleotide triphosphate hydrolases"/>
    <property type="match status" value="2"/>
</dbReference>
<dbReference type="GO" id="GO:0004386">
    <property type="term" value="F:helicase activity"/>
    <property type="evidence" value="ECO:0007669"/>
    <property type="project" value="UniProtKB-KW"/>
</dbReference>
<dbReference type="InterPro" id="IPR027417">
    <property type="entry name" value="P-loop_NTPase"/>
</dbReference>
<proteinExistence type="predicted"/>